<dbReference type="InterPro" id="IPR045057">
    <property type="entry name" value="Gcn5-rel_NAT"/>
</dbReference>
<keyword evidence="3" id="KW-1185">Reference proteome</keyword>
<dbReference type="PANTHER" id="PTHR31435:SF10">
    <property type="entry name" value="BSR4717 PROTEIN"/>
    <property type="match status" value="1"/>
</dbReference>
<accession>A0A917FTI2</accession>
<dbReference type="AlphaFoldDB" id="A0A917FTI2"/>
<dbReference type="Pfam" id="PF14542">
    <property type="entry name" value="Acetyltransf_CG"/>
    <property type="match status" value="1"/>
</dbReference>
<evidence type="ECO:0000259" key="1">
    <source>
        <dbReference type="PROSITE" id="PS51729"/>
    </source>
</evidence>
<dbReference type="Gene3D" id="3.40.630.30">
    <property type="match status" value="1"/>
</dbReference>
<sequence>MTTRVEHQQDRQRFEIFDGDTLAGYSEYVEHDGVRDFNHTVTLPEFRGRGLAATITEFALDDTRDAGAKVVPTCWFVRDFIAASDKYTDLLA</sequence>
<proteinExistence type="predicted"/>
<name>A0A917FTI2_9NOCA</name>
<protein>
    <submittedName>
        <fullName evidence="2">N-acetyltransferase</fullName>
    </submittedName>
</protein>
<dbReference type="InterPro" id="IPR016181">
    <property type="entry name" value="Acyl_CoA_acyltransferase"/>
</dbReference>
<dbReference type="PROSITE" id="PS51729">
    <property type="entry name" value="GNAT_YJDJ"/>
    <property type="match status" value="1"/>
</dbReference>
<dbReference type="CDD" id="cd04301">
    <property type="entry name" value="NAT_SF"/>
    <property type="match status" value="1"/>
</dbReference>
<dbReference type="InterPro" id="IPR031165">
    <property type="entry name" value="GNAT_YJDJ"/>
</dbReference>
<organism evidence="2 3">
    <name type="scientific">Rhodococcoides trifolii</name>
    <dbReference type="NCBI Taxonomy" id="908250"/>
    <lineage>
        <taxon>Bacteria</taxon>
        <taxon>Bacillati</taxon>
        <taxon>Actinomycetota</taxon>
        <taxon>Actinomycetes</taxon>
        <taxon>Mycobacteriales</taxon>
        <taxon>Nocardiaceae</taxon>
        <taxon>Rhodococcoides</taxon>
    </lineage>
</organism>
<dbReference type="Proteomes" id="UP000654257">
    <property type="component" value="Unassembled WGS sequence"/>
</dbReference>
<feature type="domain" description="N-acetyltransferase" evidence="1">
    <location>
        <begin position="6"/>
        <end position="92"/>
    </location>
</feature>
<dbReference type="RefSeq" id="WP_188543809.1">
    <property type="nucleotide sequence ID" value="NZ_BMCU01000001.1"/>
</dbReference>
<dbReference type="EMBL" id="BMCU01000001">
    <property type="protein sequence ID" value="GGG00423.1"/>
    <property type="molecule type" value="Genomic_DNA"/>
</dbReference>
<evidence type="ECO:0000313" key="2">
    <source>
        <dbReference type="EMBL" id="GGG00423.1"/>
    </source>
</evidence>
<gene>
    <name evidence="2" type="ORF">GCM10007304_12960</name>
</gene>
<dbReference type="PANTHER" id="PTHR31435">
    <property type="entry name" value="PROTEIN NATD1"/>
    <property type="match status" value="1"/>
</dbReference>
<reference evidence="2" key="1">
    <citation type="journal article" date="2014" name="Int. J. Syst. Evol. Microbiol.">
        <title>Complete genome sequence of Corynebacterium casei LMG S-19264T (=DSM 44701T), isolated from a smear-ripened cheese.</title>
        <authorList>
            <consortium name="US DOE Joint Genome Institute (JGI-PGF)"/>
            <person name="Walter F."/>
            <person name="Albersmeier A."/>
            <person name="Kalinowski J."/>
            <person name="Ruckert C."/>
        </authorList>
    </citation>
    <scope>NUCLEOTIDE SEQUENCE</scope>
    <source>
        <strain evidence="2">CCM 7905</strain>
    </source>
</reference>
<evidence type="ECO:0000313" key="3">
    <source>
        <dbReference type="Proteomes" id="UP000654257"/>
    </source>
</evidence>
<comment type="caution">
    <text evidence="2">The sequence shown here is derived from an EMBL/GenBank/DDBJ whole genome shotgun (WGS) entry which is preliminary data.</text>
</comment>
<reference evidence="2" key="2">
    <citation type="submission" date="2020-09" db="EMBL/GenBank/DDBJ databases">
        <authorList>
            <person name="Sun Q."/>
            <person name="Sedlacek I."/>
        </authorList>
    </citation>
    <scope>NUCLEOTIDE SEQUENCE</scope>
    <source>
        <strain evidence="2">CCM 7905</strain>
    </source>
</reference>
<dbReference type="SUPFAM" id="SSF55729">
    <property type="entry name" value="Acyl-CoA N-acyltransferases (Nat)"/>
    <property type="match status" value="1"/>
</dbReference>